<name>A0A0F9ESF2_9ZZZZ</name>
<protein>
    <submittedName>
        <fullName evidence="1">Uncharacterized protein</fullName>
    </submittedName>
</protein>
<accession>A0A0F9ESF2</accession>
<gene>
    <name evidence="1" type="ORF">LCGC14_2038570</name>
</gene>
<proteinExistence type="predicted"/>
<feature type="non-terminal residue" evidence="1">
    <location>
        <position position="20"/>
    </location>
</feature>
<sequence>MLESIKMEIKPEVIIAALNK</sequence>
<evidence type="ECO:0000313" key="1">
    <source>
        <dbReference type="EMBL" id="KKL77073.1"/>
    </source>
</evidence>
<comment type="caution">
    <text evidence="1">The sequence shown here is derived from an EMBL/GenBank/DDBJ whole genome shotgun (WGS) entry which is preliminary data.</text>
</comment>
<reference evidence="1" key="1">
    <citation type="journal article" date="2015" name="Nature">
        <title>Complex archaea that bridge the gap between prokaryotes and eukaryotes.</title>
        <authorList>
            <person name="Spang A."/>
            <person name="Saw J.H."/>
            <person name="Jorgensen S.L."/>
            <person name="Zaremba-Niedzwiedzka K."/>
            <person name="Martijn J."/>
            <person name="Lind A.E."/>
            <person name="van Eijk R."/>
            <person name="Schleper C."/>
            <person name="Guy L."/>
            <person name="Ettema T.J."/>
        </authorList>
    </citation>
    <scope>NUCLEOTIDE SEQUENCE</scope>
</reference>
<dbReference type="AlphaFoldDB" id="A0A0F9ESF2"/>
<dbReference type="EMBL" id="LAZR01023861">
    <property type="protein sequence ID" value="KKL77073.1"/>
    <property type="molecule type" value="Genomic_DNA"/>
</dbReference>
<organism evidence="1">
    <name type="scientific">marine sediment metagenome</name>
    <dbReference type="NCBI Taxonomy" id="412755"/>
    <lineage>
        <taxon>unclassified sequences</taxon>
        <taxon>metagenomes</taxon>
        <taxon>ecological metagenomes</taxon>
    </lineage>
</organism>